<dbReference type="EMBL" id="CM000852">
    <property type="protein sequence ID" value="KRG94128.1"/>
    <property type="molecule type" value="Genomic_DNA"/>
</dbReference>
<sequence>MRNHFVSFCFRSMSPSFEFCLSLSLSHSLALFRVLSLSVSLPVSLPVSLFVSLSVSLAVSFSDYLSIVYLFFSLFNFVYRSYPSIKGQINKAF</sequence>
<dbReference type="Gramene" id="KRG94128">
    <property type="protein sequence ID" value="KRG94128"/>
    <property type="gene ID" value="GLYMA_19G064300"/>
</dbReference>
<reference evidence="2 3" key="1">
    <citation type="journal article" date="2010" name="Nature">
        <title>Genome sequence of the palaeopolyploid soybean.</title>
        <authorList>
            <person name="Schmutz J."/>
            <person name="Cannon S.B."/>
            <person name="Schlueter J."/>
            <person name="Ma J."/>
            <person name="Mitros T."/>
            <person name="Nelson W."/>
            <person name="Hyten D.L."/>
            <person name="Song Q."/>
            <person name="Thelen J.J."/>
            <person name="Cheng J."/>
            <person name="Xu D."/>
            <person name="Hellsten U."/>
            <person name="May G.D."/>
            <person name="Yu Y."/>
            <person name="Sakurai T."/>
            <person name="Umezawa T."/>
            <person name="Bhattacharyya M.K."/>
            <person name="Sandhu D."/>
            <person name="Valliyodan B."/>
            <person name="Lindquist E."/>
            <person name="Peto M."/>
            <person name="Grant D."/>
            <person name="Shu S."/>
            <person name="Goodstein D."/>
            <person name="Barry K."/>
            <person name="Futrell-Griggs M."/>
            <person name="Abernathy B."/>
            <person name="Du J."/>
            <person name="Tian Z."/>
            <person name="Zhu L."/>
            <person name="Gill N."/>
            <person name="Joshi T."/>
            <person name="Libault M."/>
            <person name="Sethuraman A."/>
            <person name="Zhang X.-C."/>
            <person name="Shinozaki K."/>
            <person name="Nguyen H.T."/>
            <person name="Wing R.A."/>
            <person name="Cregan P."/>
            <person name="Specht J."/>
            <person name="Grimwood J."/>
            <person name="Rokhsar D."/>
            <person name="Stacey G."/>
            <person name="Shoemaker R.C."/>
            <person name="Jackson S.A."/>
        </authorList>
    </citation>
    <scope>NUCLEOTIDE SEQUENCE [LARGE SCALE GENOMIC DNA]</scope>
    <source>
        <strain evidence="3">cv. Williams 82</strain>
        <tissue evidence="2">Callus</tissue>
    </source>
</reference>
<keyword evidence="1" id="KW-0472">Membrane</keyword>
<dbReference type="AlphaFoldDB" id="A0A0R0EJE8"/>
<accession>A0A0R0EJE8</accession>
<evidence type="ECO:0000313" key="3">
    <source>
        <dbReference type="EnsemblPlants" id="KRG94128"/>
    </source>
</evidence>
<keyword evidence="1" id="KW-1133">Transmembrane helix</keyword>
<dbReference type="InParanoid" id="A0A0R0EJE8"/>
<name>A0A0R0EJE8_SOYBN</name>
<protein>
    <submittedName>
        <fullName evidence="2 3">Uncharacterized protein</fullName>
    </submittedName>
</protein>
<evidence type="ECO:0000256" key="1">
    <source>
        <dbReference type="SAM" id="Phobius"/>
    </source>
</evidence>
<keyword evidence="4" id="KW-1185">Reference proteome</keyword>
<gene>
    <name evidence="2" type="ORF">GLYMA_19G064300</name>
</gene>
<keyword evidence="1" id="KW-0812">Transmembrane</keyword>
<proteinExistence type="predicted"/>
<reference evidence="2" key="3">
    <citation type="submission" date="2018-07" db="EMBL/GenBank/DDBJ databases">
        <title>WGS assembly of Glycine max.</title>
        <authorList>
            <person name="Schmutz J."/>
            <person name="Cannon S."/>
            <person name="Schlueter J."/>
            <person name="Ma J."/>
            <person name="Mitros T."/>
            <person name="Nelson W."/>
            <person name="Hyten D."/>
            <person name="Song Q."/>
            <person name="Thelen J."/>
            <person name="Cheng J."/>
            <person name="Xu D."/>
            <person name="Hellsten U."/>
            <person name="May G."/>
            <person name="Yu Y."/>
            <person name="Sakurai T."/>
            <person name="Umezawa T."/>
            <person name="Bhattacharyya M."/>
            <person name="Sandhu D."/>
            <person name="Valliyodan B."/>
            <person name="Lindquist E."/>
            <person name="Peto M."/>
            <person name="Grant D."/>
            <person name="Shu S."/>
            <person name="Goodstein D."/>
            <person name="Barry K."/>
            <person name="Futrell-Griggs M."/>
            <person name="Abernathy B."/>
            <person name="Du J."/>
            <person name="Tian Z."/>
            <person name="Zhu L."/>
            <person name="Gill N."/>
            <person name="Joshi T."/>
            <person name="Libault M."/>
            <person name="Sethuraman A."/>
            <person name="Zhang X."/>
            <person name="Shinozaki K."/>
            <person name="Nguyen H."/>
            <person name="Wing R."/>
            <person name="Cregan P."/>
            <person name="Specht J."/>
            <person name="Grimwood J."/>
            <person name="Rokhsar D."/>
            <person name="Stacey G."/>
            <person name="Shoemaker R."/>
            <person name="Jackson S."/>
        </authorList>
    </citation>
    <scope>NUCLEOTIDE SEQUENCE</scope>
    <source>
        <tissue evidence="2">Callus</tissue>
    </source>
</reference>
<organism evidence="2">
    <name type="scientific">Glycine max</name>
    <name type="common">Soybean</name>
    <name type="synonym">Glycine hispida</name>
    <dbReference type="NCBI Taxonomy" id="3847"/>
    <lineage>
        <taxon>Eukaryota</taxon>
        <taxon>Viridiplantae</taxon>
        <taxon>Streptophyta</taxon>
        <taxon>Embryophyta</taxon>
        <taxon>Tracheophyta</taxon>
        <taxon>Spermatophyta</taxon>
        <taxon>Magnoliopsida</taxon>
        <taxon>eudicotyledons</taxon>
        <taxon>Gunneridae</taxon>
        <taxon>Pentapetalae</taxon>
        <taxon>rosids</taxon>
        <taxon>fabids</taxon>
        <taxon>Fabales</taxon>
        <taxon>Fabaceae</taxon>
        <taxon>Papilionoideae</taxon>
        <taxon>50 kb inversion clade</taxon>
        <taxon>NPAAA clade</taxon>
        <taxon>indigoferoid/millettioid clade</taxon>
        <taxon>Phaseoleae</taxon>
        <taxon>Glycine</taxon>
        <taxon>Glycine subgen. Soja</taxon>
    </lineage>
</organism>
<evidence type="ECO:0000313" key="2">
    <source>
        <dbReference type="EMBL" id="KRG94128.1"/>
    </source>
</evidence>
<dbReference type="EnsemblPlants" id="KRG94128">
    <property type="protein sequence ID" value="KRG94128"/>
    <property type="gene ID" value="GLYMA_19G064300"/>
</dbReference>
<reference evidence="3" key="2">
    <citation type="submission" date="2018-02" db="UniProtKB">
        <authorList>
            <consortium name="EnsemblPlants"/>
        </authorList>
    </citation>
    <scope>IDENTIFICATION</scope>
    <source>
        <strain evidence="3">Williams 82</strain>
    </source>
</reference>
<evidence type="ECO:0000313" key="4">
    <source>
        <dbReference type="Proteomes" id="UP000008827"/>
    </source>
</evidence>
<dbReference type="Proteomes" id="UP000008827">
    <property type="component" value="Chromosome 19"/>
</dbReference>
<feature type="transmembrane region" description="Helical" evidence="1">
    <location>
        <begin position="64"/>
        <end position="82"/>
    </location>
</feature>